<dbReference type="AlphaFoldDB" id="A0A803N9L9"/>
<feature type="compositionally biased region" description="Basic and acidic residues" evidence="1">
    <location>
        <begin position="168"/>
        <end position="192"/>
    </location>
</feature>
<feature type="region of interest" description="Disordered" evidence="1">
    <location>
        <begin position="168"/>
        <end position="195"/>
    </location>
</feature>
<proteinExistence type="predicted"/>
<name>A0A803N9L9_CHEQI</name>
<organism evidence="2 3">
    <name type="scientific">Chenopodium quinoa</name>
    <name type="common">Quinoa</name>
    <dbReference type="NCBI Taxonomy" id="63459"/>
    <lineage>
        <taxon>Eukaryota</taxon>
        <taxon>Viridiplantae</taxon>
        <taxon>Streptophyta</taxon>
        <taxon>Embryophyta</taxon>
        <taxon>Tracheophyta</taxon>
        <taxon>Spermatophyta</taxon>
        <taxon>Magnoliopsida</taxon>
        <taxon>eudicotyledons</taxon>
        <taxon>Gunneridae</taxon>
        <taxon>Pentapetalae</taxon>
        <taxon>Caryophyllales</taxon>
        <taxon>Chenopodiaceae</taxon>
        <taxon>Chenopodioideae</taxon>
        <taxon>Atripliceae</taxon>
        <taxon>Chenopodium</taxon>
    </lineage>
</organism>
<evidence type="ECO:0000256" key="1">
    <source>
        <dbReference type="SAM" id="MobiDB-lite"/>
    </source>
</evidence>
<dbReference type="Gene3D" id="2.40.70.10">
    <property type="entry name" value="Acid Proteases"/>
    <property type="match status" value="1"/>
</dbReference>
<dbReference type="Proteomes" id="UP000596660">
    <property type="component" value="Unplaced"/>
</dbReference>
<evidence type="ECO:0000313" key="3">
    <source>
        <dbReference type="Proteomes" id="UP000596660"/>
    </source>
</evidence>
<dbReference type="Gramene" id="AUR62042653-RA">
    <property type="protein sequence ID" value="AUR62042653-RA:cds"/>
    <property type="gene ID" value="AUR62042653"/>
</dbReference>
<reference evidence="2" key="2">
    <citation type="submission" date="2021-03" db="UniProtKB">
        <authorList>
            <consortium name="EnsemblPlants"/>
        </authorList>
    </citation>
    <scope>IDENTIFICATION</scope>
</reference>
<protein>
    <submittedName>
        <fullName evidence="2">Uncharacterized protein</fullName>
    </submittedName>
</protein>
<reference evidence="2" key="1">
    <citation type="journal article" date="2017" name="Nature">
        <title>The genome of Chenopodium quinoa.</title>
        <authorList>
            <person name="Jarvis D.E."/>
            <person name="Ho Y.S."/>
            <person name="Lightfoot D.J."/>
            <person name="Schmoeckel S.M."/>
            <person name="Li B."/>
            <person name="Borm T.J.A."/>
            <person name="Ohyanagi H."/>
            <person name="Mineta K."/>
            <person name="Michell C.T."/>
            <person name="Saber N."/>
            <person name="Kharbatia N.M."/>
            <person name="Rupper R.R."/>
            <person name="Sharp A.R."/>
            <person name="Dally N."/>
            <person name="Boughton B.A."/>
            <person name="Woo Y.H."/>
            <person name="Gao G."/>
            <person name="Schijlen E.G.W.M."/>
            <person name="Guo X."/>
            <person name="Momin A.A."/>
            <person name="Negrao S."/>
            <person name="Al-Babili S."/>
            <person name="Gehring C."/>
            <person name="Roessner U."/>
            <person name="Jung C."/>
            <person name="Murphy K."/>
            <person name="Arold S.T."/>
            <person name="Gojobori T."/>
            <person name="van der Linden C.G."/>
            <person name="van Loo E.N."/>
            <person name="Jellen E.N."/>
            <person name="Maughan P.J."/>
            <person name="Tester M."/>
        </authorList>
    </citation>
    <scope>NUCLEOTIDE SEQUENCE [LARGE SCALE GENOMIC DNA]</scope>
    <source>
        <strain evidence="2">cv. PI 614886</strain>
    </source>
</reference>
<dbReference type="EnsemblPlants" id="AUR62042653-RA">
    <property type="protein sequence ID" value="AUR62042653-RA:cds"/>
    <property type="gene ID" value="AUR62042653"/>
</dbReference>
<sequence>MKVPEPPRLEGNRDPKALDNFLWSVERYFEDMHVEDDASKICTATMYLSDNAILCWRRGTRGHQEGTMLDCNVGRVEEELEECVLVTHSRDPQNGGKGSSHLFFMDGLQTWAELRRRGVKTLAEGIAVAESLVEVSSGSRHDKGKVDEESDHEGEEALLQSRAKHIAYGKDKAQSKGDSRNEEGKRRNEGRQRQVHAGAWESVKCLISLGKWKVKVDFLVVDMEDEDVVLGWEFLNSVTPVTMGQEVMTITHNGCKHEIKLARDEEDGARNTSLKAWWVLGDKH</sequence>
<evidence type="ECO:0000313" key="2">
    <source>
        <dbReference type="EnsemblPlants" id="AUR62042653-RA:cds"/>
    </source>
</evidence>
<dbReference type="InterPro" id="IPR021109">
    <property type="entry name" value="Peptidase_aspartic_dom_sf"/>
</dbReference>
<accession>A0A803N9L9</accession>
<keyword evidence="3" id="KW-1185">Reference proteome</keyword>